<protein>
    <submittedName>
        <fullName evidence="1">Uncharacterized protein</fullName>
    </submittedName>
</protein>
<evidence type="ECO:0000313" key="2">
    <source>
        <dbReference type="Proteomes" id="UP000325508"/>
    </source>
</evidence>
<dbReference type="EMBL" id="MN176220">
    <property type="protein sequence ID" value="QFG05162.1"/>
    <property type="molecule type" value="Genomic_DNA"/>
</dbReference>
<accession>A0A5J6T7K8</accession>
<reference evidence="1 2" key="1">
    <citation type="submission" date="2019-07" db="EMBL/GenBank/DDBJ databases">
        <authorList>
            <person name="Loney R.E."/>
            <person name="Krukonis G.P."/>
            <person name="Delesalle V.A."/>
        </authorList>
    </citation>
    <scope>NUCLEOTIDE SEQUENCE [LARGE SCALE GENOMIC DNA]</scope>
</reference>
<keyword evidence="2" id="KW-1185">Reference proteome</keyword>
<dbReference type="Proteomes" id="UP000325508">
    <property type="component" value="Segment"/>
</dbReference>
<organism evidence="1 2">
    <name type="scientific">Bacillus phage 019DV002</name>
    <dbReference type="NCBI Taxonomy" id="2601653"/>
    <lineage>
        <taxon>Viruses</taxon>
        <taxon>Duplodnaviria</taxon>
        <taxon>Heunggongvirae</taxon>
        <taxon>Uroviricota</taxon>
        <taxon>Caudoviricetes</taxon>
        <taxon>Ehrlichviridae</taxon>
        <taxon>Gettysburgvirus</taxon>
        <taxon>Gettysburgvirus gv019DV002</taxon>
    </lineage>
</organism>
<evidence type="ECO:0000313" key="1">
    <source>
        <dbReference type="EMBL" id="QFG05162.1"/>
    </source>
</evidence>
<gene>
    <name evidence="1" type="primary">18</name>
    <name evidence="1" type="ORF">019DV002_18</name>
</gene>
<sequence length="57" mass="6464">MIKIKQLAPNVITFSGKVGDIHELDETTAKYFIEKGYAEEVKEEKPKKAPAKKKTDK</sequence>
<name>A0A5J6T7K8_9CAUD</name>
<proteinExistence type="predicted"/>